<evidence type="ECO:0000313" key="6">
    <source>
        <dbReference type="EMBL" id="CDJ43415.1"/>
    </source>
</evidence>
<feature type="region of interest" description="Disordered" evidence="4">
    <location>
        <begin position="1"/>
        <end position="62"/>
    </location>
</feature>
<dbReference type="OMA" id="PRTLEIM"/>
<evidence type="ECO:0000313" key="7">
    <source>
        <dbReference type="Proteomes" id="UP000030747"/>
    </source>
</evidence>
<dbReference type="GO" id="GO:0016709">
    <property type="term" value="F:oxidoreductase activity, acting on paired donors, with incorporation or reduction of molecular oxygen, NAD(P)H as one donor, and incorporation of one atom of oxygen"/>
    <property type="evidence" value="ECO:0007669"/>
    <property type="project" value="UniProtKB-ARBA"/>
</dbReference>
<dbReference type="Proteomes" id="UP000030747">
    <property type="component" value="Unassembled WGS sequence"/>
</dbReference>
<keyword evidence="6" id="KW-0503">Monooxygenase</keyword>
<dbReference type="GO" id="GO:0071949">
    <property type="term" value="F:FAD binding"/>
    <property type="evidence" value="ECO:0007669"/>
    <property type="project" value="InterPro"/>
</dbReference>
<feature type="compositionally biased region" description="Basic and acidic residues" evidence="4">
    <location>
        <begin position="299"/>
        <end position="310"/>
    </location>
</feature>
<organism evidence="6 7">
    <name type="scientific">Eimeria tenella</name>
    <name type="common">Coccidian parasite</name>
    <dbReference type="NCBI Taxonomy" id="5802"/>
    <lineage>
        <taxon>Eukaryota</taxon>
        <taxon>Sar</taxon>
        <taxon>Alveolata</taxon>
        <taxon>Apicomplexa</taxon>
        <taxon>Conoidasida</taxon>
        <taxon>Coccidia</taxon>
        <taxon>Eucoccidiorida</taxon>
        <taxon>Eimeriorina</taxon>
        <taxon>Eimeriidae</taxon>
        <taxon>Eimeria</taxon>
    </lineage>
</organism>
<feature type="domain" description="FAD-binding" evidence="5">
    <location>
        <begin position="379"/>
        <end position="418"/>
    </location>
</feature>
<dbReference type="SUPFAM" id="SSF51905">
    <property type="entry name" value="FAD/NAD(P)-binding domain"/>
    <property type="match status" value="1"/>
</dbReference>
<feature type="domain" description="FAD-binding" evidence="5">
    <location>
        <begin position="647"/>
        <end position="780"/>
    </location>
</feature>
<feature type="compositionally biased region" description="Basic and acidic residues" evidence="4">
    <location>
        <begin position="276"/>
        <end position="289"/>
    </location>
</feature>
<keyword evidence="3" id="KW-0274">FAD</keyword>
<feature type="compositionally biased region" description="Low complexity" evidence="4">
    <location>
        <begin position="248"/>
        <end position="261"/>
    </location>
</feature>
<feature type="compositionally biased region" description="Low complexity" evidence="4">
    <location>
        <begin position="1000"/>
        <end position="1011"/>
    </location>
</feature>
<feature type="region of interest" description="Disordered" evidence="4">
    <location>
        <begin position="1000"/>
        <end position="1045"/>
    </location>
</feature>
<sequence length="1267" mass="133982">MSSQSSSFSLPRDARRDVGAAPPQQQRRRSHGQQQQQERGDSHMSIPPLMRNGSSHSGNPSSGSGLPLYTDVVIVGAGPAGLTLALSLALQGVSFVIVDAAPCTPQESRSLTVHARTLEILEDLGVAGSFLTLGLLCRAFELWVSGRKSLSVPLRDTETAAAPVRVPTLKALASLAGSLTASSDAPEVNAACSSGSPFPFALILPQATTCQILERRLNQLGHEVHRPVAVWQIQGFDADEPSAFPVDQRSQQQQQPQQQKQRQQRSTESTLTTQEDSDHSSFRSPHEVADEPQVTADAEPQKVHRQEQQPRQEQQQQEESFFPAFTAGGHASRRDSSNGQLGYPVSVHFGHYVPRNGSSSFSATTPASVDEPPVRFGVVCCRYVVGCDGPRSAVRKAGGISFEQRTNPRSFIVADLQLSPTLMSACSSTVSPAQSPVLGASSSPTRTPPESPRGEFNGNRTQAFAASPFQLANRHQQAEDDVPLTLSSWEQQQQQEASSCQLLGCGGLGVPVDGLWGEGLLSGLGKRLHAAAAAALEPGEAERARLMASGRRTATGDAVEIHLTSKGFAACIPMLKTASASAVAQATDFGSRKSGSYGGSRSFRQQQLLMHRRSTRPVDTSAFRWRVVTEKIPSMAALAPSHAMSFTDSAVAPAAAAAATAAAVAGENDTRRQESQAETREELLQQVERIFVGCRVTEVYWSAVYKSAVRMASVLRRKRLLLAGDAAHVHPSILGQGMNLGMQNAYNLGWKLARVLRHGASPQLLDSYSEEAKQAAEQVVGLSDRFFQSVLSANGSGGLLSRLLLRMGAAVASHLPSAARSFGQTLLMTRISYPQPSIALGNGDSSFISGLKPGCRAPDCLVKVARFPKMHPPDVADPVAGYLFELLGKGRHLLLLHIMLLPPGARKQNIFGCEIAGAPLVSRYNNEAVSTLARLCQLAVLAAAKGASSAAPSPVGKDLNSSPSGSFNVSATAAQSLHAPFSAADFVDFPAGLETGLGSSSWRRGAGSSNSETDDDDAYEDGFYGADSGRDISMGSANSRPLSSRRGLETPIAAAAAAEASAAGGAPVGGRVLRRHTECPTASGASAAATERQLWASDLRVVWCFHGPTAAVHTTATSTSITSEIVRGNSRCIPPAKSRSILQQQQQQARLPSGSPVAAAAASNAKVEVEECHLVERPLLQLLPPALLQQMQQASSGSKGSGGFILIDFLSDLQSKFGLSLADPHASDGAEASCGFCLIRPDGYLAHCGKVGDTKAARGLLDYLIRF</sequence>
<dbReference type="InterPro" id="IPR050641">
    <property type="entry name" value="RIFMO-like"/>
</dbReference>
<reference evidence="6" key="1">
    <citation type="submission" date="2013-10" db="EMBL/GenBank/DDBJ databases">
        <title>Genomic analysis of the causative agents of coccidiosis in chickens.</title>
        <authorList>
            <person name="Reid A.J."/>
            <person name="Blake D."/>
            <person name="Billington K."/>
            <person name="Browne H."/>
            <person name="Dunn M."/>
            <person name="Hung S."/>
            <person name="Kawahara F."/>
            <person name="Miranda-Saavedra D."/>
            <person name="Mourier T."/>
            <person name="Nagra H."/>
            <person name="Otto T.D."/>
            <person name="Rawlings N."/>
            <person name="Sanchez A."/>
            <person name="Sanders M."/>
            <person name="Subramaniam C."/>
            <person name="Tay Y."/>
            <person name="Dear P."/>
            <person name="Doerig C."/>
            <person name="Gruber A."/>
            <person name="Parkinson J."/>
            <person name="Shirley M."/>
            <person name="Wan K.L."/>
            <person name="Berriman M."/>
            <person name="Tomley F."/>
            <person name="Pain A."/>
        </authorList>
    </citation>
    <scope>NUCLEOTIDE SEQUENCE [LARGE SCALE GENOMIC DNA]</scope>
    <source>
        <strain evidence="6">Houghton</strain>
    </source>
</reference>
<dbReference type="InterPro" id="IPR036188">
    <property type="entry name" value="FAD/NAD-bd_sf"/>
</dbReference>
<name>U6L6L6_EIMTE</name>
<evidence type="ECO:0000256" key="3">
    <source>
        <dbReference type="ARBA" id="ARBA00022827"/>
    </source>
</evidence>
<accession>U6L6L6</accession>
<dbReference type="Gene3D" id="3.30.70.2450">
    <property type="match status" value="2"/>
</dbReference>
<dbReference type="PANTHER" id="PTHR43004:SF19">
    <property type="entry name" value="BINDING MONOOXYGENASE, PUTATIVE (JCVI)-RELATED"/>
    <property type="match status" value="1"/>
</dbReference>
<keyword evidence="2" id="KW-0285">Flavoprotein</keyword>
<dbReference type="EMBL" id="HG675765">
    <property type="protein sequence ID" value="CDJ43415.1"/>
    <property type="molecule type" value="Genomic_DNA"/>
</dbReference>
<dbReference type="Pfam" id="PF01494">
    <property type="entry name" value="FAD_binding_3"/>
    <property type="match status" value="3"/>
</dbReference>
<dbReference type="AlphaFoldDB" id="U6L6L6"/>
<dbReference type="RefSeq" id="XP_013234165.1">
    <property type="nucleotide sequence ID" value="XM_013378711.1"/>
</dbReference>
<keyword evidence="6" id="KW-0560">Oxidoreductase</keyword>
<dbReference type="VEuPathDB" id="ToxoDB:ETH_00022030"/>
<feature type="domain" description="FAD-binding" evidence="5">
    <location>
        <begin position="70"/>
        <end position="253"/>
    </location>
</feature>
<dbReference type="PANTHER" id="PTHR43004">
    <property type="entry name" value="TRK SYSTEM POTASSIUM UPTAKE PROTEIN"/>
    <property type="match status" value="1"/>
</dbReference>
<feature type="region of interest" description="Disordered" evidence="4">
    <location>
        <begin position="433"/>
        <end position="457"/>
    </location>
</feature>
<feature type="region of interest" description="Disordered" evidence="4">
    <location>
        <begin position="240"/>
        <end position="318"/>
    </location>
</feature>
<evidence type="ECO:0000256" key="4">
    <source>
        <dbReference type="SAM" id="MobiDB-lite"/>
    </source>
</evidence>
<evidence type="ECO:0000256" key="2">
    <source>
        <dbReference type="ARBA" id="ARBA00022630"/>
    </source>
</evidence>
<comment type="cofactor">
    <cofactor evidence="1">
        <name>FAD</name>
        <dbReference type="ChEBI" id="CHEBI:57692"/>
    </cofactor>
</comment>
<evidence type="ECO:0000259" key="5">
    <source>
        <dbReference type="Pfam" id="PF01494"/>
    </source>
</evidence>
<dbReference type="VEuPathDB" id="ToxoDB:ETH2_0834200"/>
<dbReference type="Gene3D" id="3.50.50.60">
    <property type="entry name" value="FAD/NAD(P)-binding domain"/>
    <property type="match status" value="3"/>
</dbReference>
<keyword evidence="7" id="KW-1185">Reference proteome</keyword>
<gene>
    <name evidence="6" type="ORF">ETH_00022030</name>
</gene>
<proteinExistence type="predicted"/>
<feature type="compositionally biased region" description="Low complexity" evidence="4">
    <location>
        <begin position="52"/>
        <end position="62"/>
    </location>
</feature>
<dbReference type="OrthoDB" id="346735at2759"/>
<dbReference type="InterPro" id="IPR002938">
    <property type="entry name" value="FAD-bd"/>
</dbReference>
<dbReference type="GeneID" id="25253518"/>
<reference evidence="6" key="2">
    <citation type="submission" date="2013-10" db="EMBL/GenBank/DDBJ databases">
        <authorList>
            <person name="Aslett M."/>
        </authorList>
    </citation>
    <scope>NUCLEOTIDE SEQUENCE [LARGE SCALE GENOMIC DNA]</scope>
    <source>
        <strain evidence="6">Houghton</strain>
    </source>
</reference>
<protein>
    <submittedName>
        <fullName evidence="6">FAD-depdendent monooxygenase, putative</fullName>
    </submittedName>
</protein>
<evidence type="ECO:0000256" key="1">
    <source>
        <dbReference type="ARBA" id="ARBA00001974"/>
    </source>
</evidence>